<reference evidence="1 2" key="1">
    <citation type="submission" date="2018-08" db="EMBL/GenBank/DDBJ databases">
        <title>A genome reference for cultivated species of the human gut microbiota.</title>
        <authorList>
            <person name="Zou Y."/>
            <person name="Xue W."/>
            <person name="Luo G."/>
        </authorList>
    </citation>
    <scope>NUCLEOTIDE SEQUENCE [LARGE SCALE GENOMIC DNA]</scope>
    <source>
        <strain evidence="1 2">OM06-11</strain>
    </source>
</reference>
<evidence type="ECO:0000313" key="2">
    <source>
        <dbReference type="Proteomes" id="UP000261245"/>
    </source>
</evidence>
<gene>
    <name evidence="1" type="ORF">DXB80_07725</name>
</gene>
<protein>
    <submittedName>
        <fullName evidence="1">Uncharacterized protein</fullName>
    </submittedName>
</protein>
<sequence>MILQNDRENVISLTFWHLFRCIIVDLSQEIGGKPKISQEMFAYTEESSYLCSVLKKKTIG</sequence>
<dbReference type="EMBL" id="QSUC01000016">
    <property type="protein sequence ID" value="RGN09583.1"/>
    <property type="molecule type" value="Genomic_DNA"/>
</dbReference>
<accession>A0AA93BAA6</accession>
<comment type="caution">
    <text evidence="1">The sequence shown here is derived from an EMBL/GenBank/DDBJ whole genome shotgun (WGS) entry which is preliminary data.</text>
</comment>
<dbReference type="AlphaFoldDB" id="A0AA93BAA6"/>
<proteinExistence type="predicted"/>
<organism evidence="1 2">
    <name type="scientific">Segatella copri</name>
    <dbReference type="NCBI Taxonomy" id="165179"/>
    <lineage>
        <taxon>Bacteria</taxon>
        <taxon>Pseudomonadati</taxon>
        <taxon>Bacteroidota</taxon>
        <taxon>Bacteroidia</taxon>
        <taxon>Bacteroidales</taxon>
        <taxon>Prevotellaceae</taxon>
        <taxon>Segatella</taxon>
    </lineage>
</organism>
<name>A0AA93BAA6_9BACT</name>
<dbReference type="Proteomes" id="UP000261245">
    <property type="component" value="Unassembled WGS sequence"/>
</dbReference>
<evidence type="ECO:0000313" key="1">
    <source>
        <dbReference type="EMBL" id="RGN09583.1"/>
    </source>
</evidence>